<protein>
    <submittedName>
        <fullName evidence="1">Uncharacterized protein</fullName>
    </submittedName>
</protein>
<evidence type="ECO:0000313" key="1">
    <source>
        <dbReference type="EMBL" id="AKG34666.1"/>
    </source>
</evidence>
<dbReference type="AlphaFoldDB" id="A0A0F7CHP2"/>
<evidence type="ECO:0000313" key="2">
    <source>
        <dbReference type="Proteomes" id="UP000034189"/>
    </source>
</evidence>
<accession>A0A0F7CHP2</accession>
<sequence length="67" mass="7835">MQAKRLREENAGTLNVIVRNRLRRRNTDSGNNLKLLIVGNVVKCDRADYKQKRNLRQKVPLVFPLSF</sequence>
<name>A0A0F7CHP2_PAEDU</name>
<dbReference type="Proteomes" id="UP000034189">
    <property type="component" value="Chromosome"/>
</dbReference>
<dbReference type="EMBL" id="CP011114">
    <property type="protein sequence ID" value="AKG34666.1"/>
    <property type="molecule type" value="Genomic_DNA"/>
</dbReference>
<organism evidence="1 2">
    <name type="scientific">Paenibacillus durus ATCC 35681</name>
    <dbReference type="NCBI Taxonomy" id="1333534"/>
    <lineage>
        <taxon>Bacteria</taxon>
        <taxon>Bacillati</taxon>
        <taxon>Bacillota</taxon>
        <taxon>Bacilli</taxon>
        <taxon>Bacillales</taxon>
        <taxon>Paenibacillaceae</taxon>
        <taxon>Paenibacillus</taxon>
    </lineage>
</organism>
<proteinExistence type="predicted"/>
<reference evidence="1 2" key="1">
    <citation type="submission" date="2015-03" db="EMBL/GenBank/DDBJ databases">
        <authorList>
            <person name="Abdul Halim M."/>
        </authorList>
    </citation>
    <scope>NUCLEOTIDE SEQUENCE [LARGE SCALE GENOMIC DNA]</scope>
    <source>
        <strain evidence="1 2">ATCC 35681</strain>
    </source>
</reference>
<reference evidence="1 2" key="2">
    <citation type="journal article" date="2016" name="Genome Announc.">
        <title>Genome Sequence of a Gram-Positive Diazotroph, Paenibacillus durus Type Strain ATCC 35681.</title>
        <authorList>
            <person name="Halim M.A."/>
            <person name="Rahman A.Y."/>
            <person name="Sim K.S."/>
            <person name="Yam H.C."/>
            <person name="Rahim A.A."/>
            <person name="Ghazali A.H."/>
            <person name="Najimudin N."/>
        </authorList>
    </citation>
    <scope>NUCLEOTIDE SEQUENCE [LARGE SCALE GENOMIC DNA]</scope>
    <source>
        <strain evidence="1 2">ATCC 35681</strain>
    </source>
</reference>
<dbReference type="RefSeq" id="WP_025693898.1">
    <property type="nucleotide sequence ID" value="NZ_ASQQ01000039.1"/>
</dbReference>
<dbReference type="PATRIC" id="fig|1333534.5.peg.1929"/>
<gene>
    <name evidence="1" type="ORF">VK70_08810</name>
</gene>
<dbReference type="HOGENOM" id="CLU_2808328_0_0_9"/>